<protein>
    <submittedName>
        <fullName evidence="1">Uncharacterized protein</fullName>
    </submittedName>
</protein>
<dbReference type="AlphaFoldDB" id="A0A139KDH7"/>
<proteinExistence type="predicted"/>
<name>A0A139KDH7_BACT4</name>
<gene>
    <name evidence="1" type="ORF">BatF92_24330</name>
</gene>
<sequence>MLKYQIVGVTFSCAITKTQKITFYYVEKNEGMLRSSQIMIKFAAICNVEFAK</sequence>
<dbReference type="Proteomes" id="UP000500882">
    <property type="component" value="Chromosome"/>
</dbReference>
<accession>A0A139KDH7</accession>
<evidence type="ECO:0000313" key="2">
    <source>
        <dbReference type="Proteomes" id="UP000500882"/>
    </source>
</evidence>
<organism evidence="1 2">
    <name type="scientific">Bacteroides thetaiotaomicron</name>
    <dbReference type="NCBI Taxonomy" id="818"/>
    <lineage>
        <taxon>Bacteria</taxon>
        <taxon>Pseudomonadati</taxon>
        <taxon>Bacteroidota</taxon>
        <taxon>Bacteroidia</taxon>
        <taxon>Bacteroidales</taxon>
        <taxon>Bacteroidaceae</taxon>
        <taxon>Bacteroides</taxon>
    </lineage>
</organism>
<dbReference type="EMBL" id="AP022660">
    <property type="protein sequence ID" value="BCA50491.1"/>
    <property type="molecule type" value="Genomic_DNA"/>
</dbReference>
<evidence type="ECO:0000313" key="1">
    <source>
        <dbReference type="EMBL" id="BCA50491.1"/>
    </source>
</evidence>
<reference evidence="1 2" key="1">
    <citation type="submission" date="2020-02" db="EMBL/GenBank/DDBJ databases">
        <title>Whole-genome sequencing and comparative analysis of the genomes of Bacteroides thetaiotaomicron and Escherichia coli isolated from a healthy resident in Vietnam.</title>
        <authorList>
            <person name="Mohsin M."/>
            <person name="Tanaka K."/>
            <person name="Kawahara R."/>
            <person name="Kondo S."/>
            <person name="Noguchi H."/>
            <person name="Motooka D."/>
            <person name="Nakamura S."/>
            <person name="Khong D.T."/>
            <person name="Nguyen T.N."/>
            <person name="Tran H.T."/>
            <person name="Yamamoto Y."/>
        </authorList>
    </citation>
    <scope>NUCLEOTIDE SEQUENCE [LARGE SCALE GENOMIC DNA]</scope>
    <source>
        <strain evidence="1 2">F9-2</strain>
    </source>
</reference>